<comment type="caution">
    <text evidence="4">The sequence shown here is derived from an EMBL/GenBank/DDBJ whole genome shotgun (WGS) entry which is preliminary data.</text>
</comment>
<dbReference type="AlphaFoldDB" id="A0A4R4Z4G8"/>
<feature type="domain" description="Gal80p-like C-terminal" evidence="3">
    <location>
        <begin position="131"/>
        <end position="270"/>
    </location>
</feature>
<feature type="domain" description="Gfo/Idh/MocA-like oxidoreductase N-terminal" evidence="2">
    <location>
        <begin position="3"/>
        <end position="123"/>
    </location>
</feature>
<dbReference type="Pfam" id="PF22685">
    <property type="entry name" value="Gal80p_C-like"/>
    <property type="match status" value="1"/>
</dbReference>
<accession>A0A4R4Z4G8</accession>
<dbReference type="Proteomes" id="UP000295302">
    <property type="component" value="Unassembled WGS sequence"/>
</dbReference>
<dbReference type="InterPro" id="IPR036291">
    <property type="entry name" value="NAD(P)-bd_dom_sf"/>
</dbReference>
<dbReference type="GO" id="GO:0000166">
    <property type="term" value="F:nucleotide binding"/>
    <property type="evidence" value="ECO:0007669"/>
    <property type="project" value="InterPro"/>
</dbReference>
<sequence length="369" mass="38324">MKIGVGIIGASVGGWAAISHVPALKALPDYELRAISTSRRESAGRAAKEFDLSAAFDDPADLIAHPGVDLVVVSVKVPHHHALISAALAAGKMVYSEWPLGVGTDEAADLAARAEAAGVRTVIGLQGGFLPAIRHTRDLVADGYVGKVLGTTLVGSGLSWSPVTDRAHAYLYDAAAGASLLTASALHALEAVNVVLGELTDISANLVTSLTQAQVIDEGSTIPVTVADQVSVTGTFGSGAALSLFYRGGFSRGDNFRWEINGTDGDLVLTAPGINGNLQALDLRLQGGRGDDQALADIALPDSRFHPVPRHLPATAQGVAQVYARFGRDLREGTHTVPGFGHALRRHRLIDTIERASRTGATQIPAPAA</sequence>
<reference evidence="4 5" key="1">
    <citation type="submission" date="2019-03" db="EMBL/GenBank/DDBJ databases">
        <title>Draft genome sequences of novel Actinobacteria.</title>
        <authorList>
            <person name="Sahin N."/>
            <person name="Ay H."/>
            <person name="Saygin H."/>
        </authorList>
    </citation>
    <scope>NUCLEOTIDE SEQUENCE [LARGE SCALE GENOMIC DNA]</scope>
    <source>
        <strain evidence="4 5">CH32</strain>
    </source>
</reference>
<dbReference type="OrthoDB" id="9815825at2"/>
<keyword evidence="5" id="KW-1185">Reference proteome</keyword>
<dbReference type="GO" id="GO:0016491">
    <property type="term" value="F:oxidoreductase activity"/>
    <property type="evidence" value="ECO:0007669"/>
    <property type="project" value="UniProtKB-KW"/>
</dbReference>
<evidence type="ECO:0000259" key="2">
    <source>
        <dbReference type="Pfam" id="PF01408"/>
    </source>
</evidence>
<dbReference type="Gene3D" id="3.40.50.720">
    <property type="entry name" value="NAD(P)-binding Rossmann-like Domain"/>
    <property type="match status" value="1"/>
</dbReference>
<organism evidence="4 5">
    <name type="scientific">Nonomuraea terrae</name>
    <dbReference type="NCBI Taxonomy" id="2530383"/>
    <lineage>
        <taxon>Bacteria</taxon>
        <taxon>Bacillati</taxon>
        <taxon>Actinomycetota</taxon>
        <taxon>Actinomycetes</taxon>
        <taxon>Streptosporangiales</taxon>
        <taxon>Streptosporangiaceae</taxon>
        <taxon>Nonomuraea</taxon>
    </lineage>
</organism>
<dbReference type="SUPFAM" id="SSF51735">
    <property type="entry name" value="NAD(P)-binding Rossmann-fold domains"/>
    <property type="match status" value="1"/>
</dbReference>
<dbReference type="InterPro" id="IPR055080">
    <property type="entry name" value="Gal80p-like_C"/>
</dbReference>
<dbReference type="InterPro" id="IPR000683">
    <property type="entry name" value="Gfo/Idh/MocA-like_OxRdtase_N"/>
</dbReference>
<dbReference type="RefSeq" id="WP_132610175.1">
    <property type="nucleotide sequence ID" value="NZ_SMKQ01000014.1"/>
</dbReference>
<proteinExistence type="predicted"/>
<dbReference type="PANTHER" id="PTHR43818:SF11">
    <property type="entry name" value="BCDNA.GH03377"/>
    <property type="match status" value="1"/>
</dbReference>
<dbReference type="Pfam" id="PF01408">
    <property type="entry name" value="GFO_IDH_MocA"/>
    <property type="match status" value="1"/>
</dbReference>
<evidence type="ECO:0000313" key="4">
    <source>
        <dbReference type="EMBL" id="TDD52955.1"/>
    </source>
</evidence>
<protein>
    <submittedName>
        <fullName evidence="4">Gfo/Idh/MocA family oxidoreductase</fullName>
    </submittedName>
</protein>
<dbReference type="InterPro" id="IPR050463">
    <property type="entry name" value="Gfo/Idh/MocA_oxidrdct_glycsds"/>
</dbReference>
<gene>
    <name evidence="4" type="ORF">E1286_07800</name>
</gene>
<name>A0A4R4Z4G8_9ACTN</name>
<dbReference type="PANTHER" id="PTHR43818">
    <property type="entry name" value="BCDNA.GH03377"/>
    <property type="match status" value="1"/>
</dbReference>
<dbReference type="SUPFAM" id="SSF55347">
    <property type="entry name" value="Glyceraldehyde-3-phosphate dehydrogenase-like, C-terminal domain"/>
    <property type="match status" value="1"/>
</dbReference>
<dbReference type="EMBL" id="SMKQ01000014">
    <property type="protein sequence ID" value="TDD52955.1"/>
    <property type="molecule type" value="Genomic_DNA"/>
</dbReference>
<dbReference type="Gene3D" id="3.30.360.10">
    <property type="entry name" value="Dihydrodipicolinate Reductase, domain 2"/>
    <property type="match status" value="1"/>
</dbReference>
<evidence type="ECO:0000313" key="5">
    <source>
        <dbReference type="Proteomes" id="UP000295302"/>
    </source>
</evidence>
<evidence type="ECO:0000259" key="3">
    <source>
        <dbReference type="Pfam" id="PF22685"/>
    </source>
</evidence>
<keyword evidence="1" id="KW-0560">Oxidoreductase</keyword>
<evidence type="ECO:0000256" key="1">
    <source>
        <dbReference type="ARBA" id="ARBA00023002"/>
    </source>
</evidence>